<evidence type="ECO:0000313" key="3">
    <source>
        <dbReference type="Proteomes" id="UP001418222"/>
    </source>
</evidence>
<protein>
    <recommendedName>
        <fullName evidence="1">Myb/SANT-like domain-containing protein</fullName>
    </recommendedName>
</protein>
<feature type="domain" description="Myb/SANT-like" evidence="1">
    <location>
        <begin position="13"/>
        <end position="107"/>
    </location>
</feature>
<comment type="caution">
    <text evidence="2">The sequence shown here is derived from an EMBL/GenBank/DDBJ whole genome shotgun (WGS) entry which is preliminary data.</text>
</comment>
<dbReference type="AlphaFoldDB" id="A0AAP0B852"/>
<sequence length="133" mass="15658">MVIKTKEGELSASWDSNDVTIFCDLCIREIELGNRPTTHFSKDGWKNLIASFKERTGKNYDRLQMKNKWDHLKREWKIWKELKHGETGLGWDQEKKTIAASEEWWEEKLKVSIYFVLSSLIFGNLHCFCVGDS</sequence>
<evidence type="ECO:0000313" key="2">
    <source>
        <dbReference type="EMBL" id="KAK8933224.1"/>
    </source>
</evidence>
<dbReference type="EMBL" id="JBBWWQ010000013">
    <property type="protein sequence ID" value="KAK8933224.1"/>
    <property type="molecule type" value="Genomic_DNA"/>
</dbReference>
<evidence type="ECO:0000259" key="1">
    <source>
        <dbReference type="Pfam" id="PF12776"/>
    </source>
</evidence>
<proteinExistence type="predicted"/>
<organism evidence="2 3">
    <name type="scientific">Platanthera zijinensis</name>
    <dbReference type="NCBI Taxonomy" id="2320716"/>
    <lineage>
        <taxon>Eukaryota</taxon>
        <taxon>Viridiplantae</taxon>
        <taxon>Streptophyta</taxon>
        <taxon>Embryophyta</taxon>
        <taxon>Tracheophyta</taxon>
        <taxon>Spermatophyta</taxon>
        <taxon>Magnoliopsida</taxon>
        <taxon>Liliopsida</taxon>
        <taxon>Asparagales</taxon>
        <taxon>Orchidaceae</taxon>
        <taxon>Orchidoideae</taxon>
        <taxon>Orchideae</taxon>
        <taxon>Orchidinae</taxon>
        <taxon>Platanthera</taxon>
    </lineage>
</organism>
<dbReference type="Proteomes" id="UP001418222">
    <property type="component" value="Unassembled WGS sequence"/>
</dbReference>
<dbReference type="PANTHER" id="PTHR31704:SF37">
    <property type="entry name" value="HEAT SHOCK PROTEIN"/>
    <property type="match status" value="1"/>
</dbReference>
<dbReference type="Pfam" id="PF12776">
    <property type="entry name" value="Myb_DNA-bind_3"/>
    <property type="match status" value="1"/>
</dbReference>
<dbReference type="InterPro" id="IPR024752">
    <property type="entry name" value="Myb/SANT-like_dom"/>
</dbReference>
<accession>A0AAP0B852</accession>
<dbReference type="PANTHER" id="PTHR31704">
    <property type="entry name" value="MYB/SANT-LIKE DNA-BINDING DOMAIN PROTEIN-RELATED"/>
    <property type="match status" value="1"/>
</dbReference>
<name>A0AAP0B852_9ASPA</name>
<reference evidence="2 3" key="1">
    <citation type="journal article" date="2022" name="Nat. Plants">
        <title>Genomes of leafy and leafless Platanthera orchids illuminate the evolution of mycoheterotrophy.</title>
        <authorList>
            <person name="Li M.H."/>
            <person name="Liu K.W."/>
            <person name="Li Z."/>
            <person name="Lu H.C."/>
            <person name="Ye Q.L."/>
            <person name="Zhang D."/>
            <person name="Wang J.Y."/>
            <person name="Li Y.F."/>
            <person name="Zhong Z.M."/>
            <person name="Liu X."/>
            <person name="Yu X."/>
            <person name="Liu D.K."/>
            <person name="Tu X.D."/>
            <person name="Liu B."/>
            <person name="Hao Y."/>
            <person name="Liao X.Y."/>
            <person name="Jiang Y.T."/>
            <person name="Sun W.H."/>
            <person name="Chen J."/>
            <person name="Chen Y.Q."/>
            <person name="Ai Y."/>
            <person name="Zhai J.W."/>
            <person name="Wu S.S."/>
            <person name="Zhou Z."/>
            <person name="Hsiao Y.Y."/>
            <person name="Wu W.L."/>
            <person name="Chen Y.Y."/>
            <person name="Lin Y.F."/>
            <person name="Hsu J.L."/>
            <person name="Li C.Y."/>
            <person name="Wang Z.W."/>
            <person name="Zhao X."/>
            <person name="Zhong W.Y."/>
            <person name="Ma X.K."/>
            <person name="Ma L."/>
            <person name="Huang J."/>
            <person name="Chen G.Z."/>
            <person name="Huang M.Z."/>
            <person name="Huang L."/>
            <person name="Peng D.H."/>
            <person name="Luo Y.B."/>
            <person name="Zou S.Q."/>
            <person name="Chen S.P."/>
            <person name="Lan S."/>
            <person name="Tsai W.C."/>
            <person name="Van de Peer Y."/>
            <person name="Liu Z.J."/>
        </authorList>
    </citation>
    <scope>NUCLEOTIDE SEQUENCE [LARGE SCALE GENOMIC DNA]</scope>
    <source>
        <strain evidence="2">Lor287</strain>
    </source>
</reference>
<keyword evidence="3" id="KW-1185">Reference proteome</keyword>
<gene>
    <name evidence="2" type="ORF">KSP39_PZI016002</name>
</gene>